<protein>
    <submittedName>
        <fullName evidence="1">Uncharacterized protein</fullName>
    </submittedName>
</protein>
<evidence type="ECO:0000313" key="2">
    <source>
        <dbReference type="Proteomes" id="UP000217790"/>
    </source>
</evidence>
<name>A0A2H3D2U8_ARMGA</name>
<accession>A0A2H3D2U8</accession>
<dbReference type="InParanoid" id="A0A2H3D2U8"/>
<keyword evidence="2" id="KW-1185">Reference proteome</keyword>
<proteinExistence type="predicted"/>
<dbReference type="EMBL" id="KZ293675">
    <property type="protein sequence ID" value="PBK88074.1"/>
    <property type="molecule type" value="Genomic_DNA"/>
</dbReference>
<dbReference type="AlphaFoldDB" id="A0A2H3D2U8"/>
<dbReference type="OrthoDB" id="2985970at2759"/>
<dbReference type="Proteomes" id="UP000217790">
    <property type="component" value="Unassembled WGS sequence"/>
</dbReference>
<evidence type="ECO:0000313" key="1">
    <source>
        <dbReference type="EMBL" id="PBK88074.1"/>
    </source>
</evidence>
<gene>
    <name evidence="1" type="ORF">ARMGADRAFT_441298</name>
</gene>
<sequence length="305" mass="33215">MTGNKSSRASVVYSAAVALREYFQRLNVRWAIYGDLACHLLCGSVTGGFCQLDVQVMGDSSTLAYVTQGLASVDHRFSLNSLDADSKATMSYIHDVLNDGSPMEKRQCQVKFVSGHLDDFFIVKDLPLLPIQMILHRHMQTYRSSSEKKLKKFISGLITISKAYLCLPNLPPSVWSLTLAERPLFLNQLAEISAAFPESAELLTRLHPGSSPGTTISPDPPSVMPDLTSGLTEVVDISLLSVEEKKEPGHSNIVLAATSLLSSSIHQLGHDCFLAGPGYAPGYIMGSPTVPTVWSISAFNRLLFI</sequence>
<reference evidence="2" key="1">
    <citation type="journal article" date="2017" name="Nat. Ecol. Evol.">
        <title>Genome expansion and lineage-specific genetic innovations in the forest pathogenic fungi Armillaria.</title>
        <authorList>
            <person name="Sipos G."/>
            <person name="Prasanna A.N."/>
            <person name="Walter M.C."/>
            <person name="O'Connor E."/>
            <person name="Balint B."/>
            <person name="Krizsan K."/>
            <person name="Kiss B."/>
            <person name="Hess J."/>
            <person name="Varga T."/>
            <person name="Slot J."/>
            <person name="Riley R."/>
            <person name="Boka B."/>
            <person name="Rigling D."/>
            <person name="Barry K."/>
            <person name="Lee J."/>
            <person name="Mihaltcheva S."/>
            <person name="LaButti K."/>
            <person name="Lipzen A."/>
            <person name="Waldron R."/>
            <person name="Moloney N.M."/>
            <person name="Sperisen C."/>
            <person name="Kredics L."/>
            <person name="Vagvoelgyi C."/>
            <person name="Patrignani A."/>
            <person name="Fitzpatrick D."/>
            <person name="Nagy I."/>
            <person name="Doyle S."/>
            <person name="Anderson J.B."/>
            <person name="Grigoriev I.V."/>
            <person name="Gueldener U."/>
            <person name="Muensterkoetter M."/>
            <person name="Nagy L.G."/>
        </authorList>
    </citation>
    <scope>NUCLEOTIDE SEQUENCE [LARGE SCALE GENOMIC DNA]</scope>
    <source>
        <strain evidence="2">Ar21-2</strain>
    </source>
</reference>
<organism evidence="1 2">
    <name type="scientific">Armillaria gallica</name>
    <name type="common">Bulbous honey fungus</name>
    <name type="synonym">Armillaria bulbosa</name>
    <dbReference type="NCBI Taxonomy" id="47427"/>
    <lineage>
        <taxon>Eukaryota</taxon>
        <taxon>Fungi</taxon>
        <taxon>Dikarya</taxon>
        <taxon>Basidiomycota</taxon>
        <taxon>Agaricomycotina</taxon>
        <taxon>Agaricomycetes</taxon>
        <taxon>Agaricomycetidae</taxon>
        <taxon>Agaricales</taxon>
        <taxon>Marasmiineae</taxon>
        <taxon>Physalacriaceae</taxon>
        <taxon>Armillaria</taxon>
    </lineage>
</organism>